<feature type="domain" description="DNA polymerase delta subunit OB-fold" evidence="6">
    <location>
        <begin position="29"/>
        <end position="159"/>
    </location>
</feature>
<comment type="subcellular location">
    <subcellularLocation>
        <location evidence="1">Nucleus</location>
    </subcellularLocation>
</comment>
<keyword evidence="7" id="KW-0239">DNA-directed DNA polymerase</keyword>
<dbReference type="FunFam" id="3.60.21.50:FF:000002">
    <property type="entry name" value="DNA polymerase delta small subunit"/>
    <property type="match status" value="1"/>
</dbReference>
<dbReference type="GO" id="GO:0043625">
    <property type="term" value="C:delta DNA polymerase complex"/>
    <property type="evidence" value="ECO:0007669"/>
    <property type="project" value="TreeGrafter"/>
</dbReference>
<name>A0A507FAH2_9FUNG</name>
<proteinExistence type="inferred from homology"/>
<dbReference type="OrthoDB" id="3763at2759"/>
<evidence type="ECO:0000256" key="4">
    <source>
        <dbReference type="ARBA" id="ARBA00023242"/>
    </source>
</evidence>
<dbReference type="CDD" id="cd07387">
    <property type="entry name" value="MPP_PolD2_C"/>
    <property type="match status" value="1"/>
</dbReference>
<dbReference type="InterPro" id="IPR041863">
    <property type="entry name" value="PolD2_C"/>
</dbReference>
<dbReference type="AlphaFoldDB" id="A0A507FAH2"/>
<feature type="domain" description="DNA polymerase alpha/delta/epsilon subunit B" evidence="5">
    <location>
        <begin position="179"/>
        <end position="394"/>
    </location>
</feature>
<dbReference type="GO" id="GO:1902969">
    <property type="term" value="P:mitotic DNA replication"/>
    <property type="evidence" value="ECO:0007669"/>
    <property type="project" value="UniProtKB-ARBA"/>
</dbReference>
<evidence type="ECO:0000256" key="2">
    <source>
        <dbReference type="ARBA" id="ARBA00006035"/>
    </source>
</evidence>
<gene>
    <name evidence="7" type="ORF">CcCBS67573_g05460</name>
</gene>
<dbReference type="PANTHER" id="PTHR10416:SF0">
    <property type="entry name" value="DNA POLYMERASE DELTA SUBUNIT 2"/>
    <property type="match status" value="1"/>
</dbReference>
<reference evidence="7 8" key="1">
    <citation type="journal article" date="2019" name="Sci. Rep.">
        <title>Comparative genomics of chytrid fungi reveal insights into the obligate biotrophic and pathogenic lifestyle of Synchytrium endobioticum.</title>
        <authorList>
            <person name="van de Vossenberg B.T.L.H."/>
            <person name="Warris S."/>
            <person name="Nguyen H.D.T."/>
            <person name="van Gent-Pelzer M.P.E."/>
            <person name="Joly D.L."/>
            <person name="van de Geest H.C."/>
            <person name="Bonants P.J.M."/>
            <person name="Smith D.S."/>
            <person name="Levesque C.A."/>
            <person name="van der Lee T.A.J."/>
        </authorList>
    </citation>
    <scope>NUCLEOTIDE SEQUENCE [LARGE SCALE GENOMIC DNA]</scope>
    <source>
        <strain evidence="7 8">CBS 675.73</strain>
    </source>
</reference>
<evidence type="ECO:0000259" key="6">
    <source>
        <dbReference type="Pfam" id="PF18018"/>
    </source>
</evidence>
<dbReference type="InterPro" id="IPR024826">
    <property type="entry name" value="DNA_pol_delta/II_ssu"/>
</dbReference>
<dbReference type="Pfam" id="PF18018">
    <property type="entry name" value="DNA_pol_D_N"/>
    <property type="match status" value="1"/>
</dbReference>
<keyword evidence="7" id="KW-0548">Nucleotidyltransferase</keyword>
<dbReference type="STRING" id="246404.A0A507FAH2"/>
<sequence>MIANHNPLYENHSAPFNVRAADTRNYATQYAGLYFSRLALLRPKAFKTASEIWKGSRIVDRVLDIQGGDGESVIIAGTVFMDMPLKPCILDVVAKEAWVTAPPPRVKYTSDKDKVLLEDESGRLELVGAPIDTGFLVSGVVVAVRGYENENNQFHVQDICFPRYQIEHPIPTIEEDTFVAFVSGLSVGPNFALSLELQLLMDYLTGEAGSVSDQASIASICRVVVVGNSLEKKTISESSYAAGSMTKNSGETYSPSSLTWLDNLFSQLCSSVHVDVMPGSEDATNYALPQYAMPSGLFPKTRGFSSFQSVSNPYCASIGGVRLLGTSGQTIDDIYRYVDAEDRMAMVERTLRWGHMAPTAPDTLACYPFQDADPFIIDKHPNLYFIGNQPEFGTKLSVGPLGETTRIVLVPSFSKTKTIALVNLRTLDCHKVSFKQ</sequence>
<evidence type="ECO:0000256" key="3">
    <source>
        <dbReference type="ARBA" id="ARBA00022705"/>
    </source>
</evidence>
<evidence type="ECO:0000313" key="8">
    <source>
        <dbReference type="Proteomes" id="UP000320333"/>
    </source>
</evidence>
<accession>A0A507FAH2</accession>
<protein>
    <submittedName>
        <fullName evidence="7">DNA-directed DNA polymerase</fullName>
    </submittedName>
</protein>
<dbReference type="PANTHER" id="PTHR10416">
    <property type="entry name" value="DNA POLYMERASE DELTA SUBUNIT 2"/>
    <property type="match status" value="1"/>
</dbReference>
<evidence type="ECO:0000313" key="7">
    <source>
        <dbReference type="EMBL" id="TPX73273.1"/>
    </source>
</evidence>
<keyword evidence="4" id="KW-0539">Nucleus</keyword>
<dbReference type="Proteomes" id="UP000320333">
    <property type="component" value="Unassembled WGS sequence"/>
</dbReference>
<dbReference type="GO" id="GO:0003887">
    <property type="term" value="F:DNA-directed DNA polymerase activity"/>
    <property type="evidence" value="ECO:0007669"/>
    <property type="project" value="UniProtKB-KW"/>
</dbReference>
<dbReference type="Pfam" id="PF04042">
    <property type="entry name" value="DNA_pol_E_B"/>
    <property type="match status" value="1"/>
</dbReference>
<organism evidence="7 8">
    <name type="scientific">Chytriomyces confervae</name>
    <dbReference type="NCBI Taxonomy" id="246404"/>
    <lineage>
        <taxon>Eukaryota</taxon>
        <taxon>Fungi</taxon>
        <taxon>Fungi incertae sedis</taxon>
        <taxon>Chytridiomycota</taxon>
        <taxon>Chytridiomycota incertae sedis</taxon>
        <taxon>Chytridiomycetes</taxon>
        <taxon>Chytridiales</taxon>
        <taxon>Chytriomycetaceae</taxon>
        <taxon>Chytriomyces</taxon>
    </lineage>
</organism>
<keyword evidence="3" id="KW-0235">DNA replication</keyword>
<comment type="caution">
    <text evidence="7">The sequence shown here is derived from an EMBL/GenBank/DDBJ whole genome shotgun (WGS) entry which is preliminary data.</text>
</comment>
<dbReference type="GO" id="GO:0006271">
    <property type="term" value="P:DNA strand elongation involved in DNA replication"/>
    <property type="evidence" value="ECO:0007669"/>
    <property type="project" value="TreeGrafter"/>
</dbReference>
<comment type="similarity">
    <text evidence="2">Belongs to the DNA polymerase delta/II small subunit family.</text>
</comment>
<evidence type="ECO:0000256" key="1">
    <source>
        <dbReference type="ARBA" id="ARBA00004123"/>
    </source>
</evidence>
<dbReference type="InterPro" id="IPR007185">
    <property type="entry name" value="DNA_pol_a/d/e_bsu"/>
</dbReference>
<keyword evidence="7" id="KW-0808">Transferase</keyword>
<dbReference type="Gene3D" id="3.60.21.50">
    <property type="match status" value="1"/>
</dbReference>
<dbReference type="EMBL" id="QEAP01000197">
    <property type="protein sequence ID" value="TPX73273.1"/>
    <property type="molecule type" value="Genomic_DNA"/>
</dbReference>
<dbReference type="GO" id="GO:0003677">
    <property type="term" value="F:DNA binding"/>
    <property type="evidence" value="ECO:0007669"/>
    <property type="project" value="InterPro"/>
</dbReference>
<evidence type="ECO:0000259" key="5">
    <source>
        <dbReference type="Pfam" id="PF04042"/>
    </source>
</evidence>
<dbReference type="InterPro" id="IPR040663">
    <property type="entry name" value="DNA_pol_D_N"/>
</dbReference>
<keyword evidence="8" id="KW-1185">Reference proteome</keyword>